<accession>A0A024FX90</accession>
<dbReference type="PANTHER" id="PTHR43721">
    <property type="entry name" value="ELONGATION FACTOR TU-RELATED"/>
    <property type="match status" value="1"/>
</dbReference>
<name>A0A024FX90_9STRA</name>
<dbReference type="AlphaFoldDB" id="A0A024FX90"/>
<dbReference type="SUPFAM" id="SSF52540">
    <property type="entry name" value="P-loop containing nucleoside triphosphate hydrolases"/>
    <property type="match status" value="1"/>
</dbReference>
<sequence>MERSNTDTFDTLYERFELVCMSHSMKTLQGLTPLYHEILTAYNDIDTVTPTWSLTQEIEEGNVEYKYKLSLNSSERSRQLVTQLHWRLNEGKGIAVYEIGALDCGAIVGIPLTAMVESVKTLEEMCRCVNADIRNVIFCMGTECKGYRAARVTITRNRKSCSDENVHICVIGATSAGKSTLIGVLTRKCLDDGNGLTRQHVFCHQHEMDNGKTSCVSEHSLDVDWDGKLCIQTETFDKPRDDKLARKITFCDLAGHSKYLRTTGDKWNGGSSI</sequence>
<gene>
    <name evidence="2" type="ORF">BN9_134120</name>
</gene>
<dbReference type="InParanoid" id="A0A024FX90"/>
<dbReference type="OrthoDB" id="248233at2759"/>
<proteinExistence type="predicted"/>
<dbReference type="InterPro" id="IPR050055">
    <property type="entry name" value="EF-Tu_GTPase"/>
</dbReference>
<organism evidence="2 3">
    <name type="scientific">Albugo candida</name>
    <dbReference type="NCBI Taxonomy" id="65357"/>
    <lineage>
        <taxon>Eukaryota</taxon>
        <taxon>Sar</taxon>
        <taxon>Stramenopiles</taxon>
        <taxon>Oomycota</taxon>
        <taxon>Peronosporomycetes</taxon>
        <taxon>Albuginales</taxon>
        <taxon>Albuginaceae</taxon>
        <taxon>Albugo</taxon>
    </lineage>
</organism>
<dbReference type="EMBL" id="CAIX01001846">
    <property type="protein sequence ID" value="CCI11745.1"/>
    <property type="molecule type" value="Genomic_DNA"/>
</dbReference>
<dbReference type="InterPro" id="IPR027417">
    <property type="entry name" value="P-loop_NTPase"/>
</dbReference>
<evidence type="ECO:0000313" key="2">
    <source>
        <dbReference type="EMBL" id="CCI11745.1"/>
    </source>
</evidence>
<dbReference type="Gene3D" id="3.40.50.300">
    <property type="entry name" value="P-loop containing nucleotide triphosphate hydrolases"/>
    <property type="match status" value="1"/>
</dbReference>
<evidence type="ECO:0000313" key="3">
    <source>
        <dbReference type="Proteomes" id="UP000053237"/>
    </source>
</evidence>
<reference evidence="2 3" key="1">
    <citation type="submission" date="2012-05" db="EMBL/GenBank/DDBJ databases">
        <title>Recombination and specialization in a pathogen metapopulation.</title>
        <authorList>
            <person name="Gardiner A."/>
            <person name="Kemen E."/>
            <person name="Schultz-Larsen T."/>
            <person name="MacLean D."/>
            <person name="Van Oosterhout C."/>
            <person name="Jones J.D.G."/>
        </authorList>
    </citation>
    <scope>NUCLEOTIDE SEQUENCE [LARGE SCALE GENOMIC DNA]</scope>
    <source>
        <strain evidence="2 3">Ac Nc2</strain>
    </source>
</reference>
<comment type="caution">
    <text evidence="2">The sequence shown here is derived from an EMBL/GenBank/DDBJ whole genome shotgun (WGS) entry which is preliminary data.</text>
</comment>
<dbReference type="Proteomes" id="UP000053237">
    <property type="component" value="Unassembled WGS sequence"/>
</dbReference>
<dbReference type="GO" id="GO:0003746">
    <property type="term" value="F:translation elongation factor activity"/>
    <property type="evidence" value="ECO:0007669"/>
    <property type="project" value="TreeGrafter"/>
</dbReference>
<keyword evidence="3" id="KW-1185">Reference proteome</keyword>
<dbReference type="PANTHER" id="PTHR43721:SF9">
    <property type="entry name" value="GTP-BINDING PROTEIN 1"/>
    <property type="match status" value="1"/>
</dbReference>
<protein>
    <recommendedName>
        <fullName evidence="1">Elongation factor Tu, chloroplastic</fullName>
    </recommendedName>
</protein>
<evidence type="ECO:0000256" key="1">
    <source>
        <dbReference type="ARBA" id="ARBA00021392"/>
    </source>
</evidence>